<comment type="caution">
    <text evidence="3">The sequence shown here is derived from an EMBL/GenBank/DDBJ whole genome shotgun (WGS) entry which is preliminary data.</text>
</comment>
<dbReference type="EMBL" id="JBBPBN010000046">
    <property type="protein sequence ID" value="KAK8995020.1"/>
    <property type="molecule type" value="Genomic_DNA"/>
</dbReference>
<accession>A0ABR2Q2U8</accession>
<comment type="similarity">
    <text evidence="1">Belongs to the plant acyltransferase family.</text>
</comment>
<keyword evidence="4" id="KW-1185">Reference proteome</keyword>
<organism evidence="3 4">
    <name type="scientific">Hibiscus sabdariffa</name>
    <name type="common">roselle</name>
    <dbReference type="NCBI Taxonomy" id="183260"/>
    <lineage>
        <taxon>Eukaryota</taxon>
        <taxon>Viridiplantae</taxon>
        <taxon>Streptophyta</taxon>
        <taxon>Embryophyta</taxon>
        <taxon>Tracheophyta</taxon>
        <taxon>Spermatophyta</taxon>
        <taxon>Magnoliopsida</taxon>
        <taxon>eudicotyledons</taxon>
        <taxon>Gunneridae</taxon>
        <taxon>Pentapetalae</taxon>
        <taxon>rosids</taxon>
        <taxon>malvids</taxon>
        <taxon>Malvales</taxon>
        <taxon>Malvaceae</taxon>
        <taxon>Malvoideae</taxon>
        <taxon>Hibiscus</taxon>
    </lineage>
</organism>
<protein>
    <recommendedName>
        <fullName evidence="5">Benzyl alcohol O-benzoyltransferase</fullName>
    </recommendedName>
</protein>
<evidence type="ECO:0000256" key="2">
    <source>
        <dbReference type="ARBA" id="ARBA00022679"/>
    </source>
</evidence>
<sequence length="458" mass="51175">MATNSRIPLAFPVRLCKLEFVSPAKPTPDERKLLSDIDDQQTLRSQVLFIQFYRYDPLMQGKDPVEVIRKALAKTLVFYYPFAGRLREGDNGKLIVDCTGEGMMFIEADADVTLEQFGDALQPPFPCINELLYDVPGSDGMLNCPLLLLQVTRLKCGGFIIVTRFNHVICDGMGLKHFMSDMAEMARGAITCSASPVWERHLLDAEDPPRVTFKHHEYDEVDAATAWPPDDNEVQRSFFFGPDEVSALRRLLSLHLRHCTKFELLTACLWRCRTIALNLGPDEKVRMLCLANLRPRSNLSLPPGYYGNAIVFPAAVTTVGELLRNPLGYAVELVRQVKASATKEYAKSVAALMVIRGKQLSSPNVACSYSMSDLTEMRFEDIDYGWGKAVYAGPAKVVGVVSFIIPTKSKTGDSGCSVLICLPTLAMERFDKELDNMLKGYPIQHSEESRKYFISSAM</sequence>
<evidence type="ECO:0000256" key="1">
    <source>
        <dbReference type="ARBA" id="ARBA00009861"/>
    </source>
</evidence>
<name>A0ABR2Q2U8_9ROSI</name>
<gene>
    <name evidence="3" type="ORF">V6N11_069471</name>
</gene>
<dbReference type="Proteomes" id="UP001396334">
    <property type="component" value="Unassembled WGS sequence"/>
</dbReference>
<dbReference type="Pfam" id="PF02458">
    <property type="entry name" value="Transferase"/>
    <property type="match status" value="1"/>
</dbReference>
<dbReference type="InterPro" id="IPR023213">
    <property type="entry name" value="CAT-like_dom_sf"/>
</dbReference>
<dbReference type="PANTHER" id="PTHR31147:SF66">
    <property type="entry name" value="OS05G0315700 PROTEIN"/>
    <property type="match status" value="1"/>
</dbReference>
<evidence type="ECO:0000313" key="3">
    <source>
        <dbReference type="EMBL" id="KAK8995020.1"/>
    </source>
</evidence>
<reference evidence="3 4" key="1">
    <citation type="journal article" date="2024" name="G3 (Bethesda)">
        <title>Genome assembly of Hibiscus sabdariffa L. provides insights into metabolisms of medicinal natural products.</title>
        <authorList>
            <person name="Kim T."/>
        </authorList>
    </citation>
    <scope>NUCLEOTIDE SEQUENCE [LARGE SCALE GENOMIC DNA]</scope>
    <source>
        <strain evidence="3">TK-2024</strain>
        <tissue evidence="3">Old leaves</tissue>
    </source>
</reference>
<dbReference type="PANTHER" id="PTHR31147">
    <property type="entry name" value="ACYL TRANSFERASE 4"/>
    <property type="match status" value="1"/>
</dbReference>
<keyword evidence="2" id="KW-0808">Transferase</keyword>
<proteinExistence type="inferred from homology"/>
<dbReference type="InterPro" id="IPR050898">
    <property type="entry name" value="Plant_acyltransferase"/>
</dbReference>
<evidence type="ECO:0008006" key="5">
    <source>
        <dbReference type="Google" id="ProtNLM"/>
    </source>
</evidence>
<dbReference type="Gene3D" id="3.30.559.10">
    <property type="entry name" value="Chloramphenicol acetyltransferase-like domain"/>
    <property type="match status" value="2"/>
</dbReference>
<evidence type="ECO:0000313" key="4">
    <source>
        <dbReference type="Proteomes" id="UP001396334"/>
    </source>
</evidence>